<dbReference type="InterPro" id="IPR015943">
    <property type="entry name" value="WD40/YVTN_repeat-like_dom_sf"/>
</dbReference>
<proteinExistence type="predicted"/>
<dbReference type="Proteomes" id="UP000198902">
    <property type="component" value="Unassembled WGS sequence"/>
</dbReference>
<dbReference type="RefSeq" id="WP_089780230.1">
    <property type="nucleotide sequence ID" value="NZ_CABLRR010000003.1"/>
</dbReference>
<keyword evidence="3" id="KW-0808">Transferase</keyword>
<dbReference type="OrthoDB" id="8638at2157"/>
<dbReference type="PANTHER" id="PTHR34512:SF30">
    <property type="entry name" value="OUTER MEMBRANE PROTEIN ASSEMBLY FACTOR BAMB"/>
    <property type="match status" value="1"/>
</dbReference>
<dbReference type="SUPFAM" id="SSF50998">
    <property type="entry name" value="Quinoprotein alcohol dehydrogenase-like"/>
    <property type="match status" value="1"/>
</dbReference>
<dbReference type="Pfam" id="PF13360">
    <property type="entry name" value="PQQ_2"/>
    <property type="match status" value="2"/>
</dbReference>
<sequence length="396" mass="41803">MPSYSRRDALKAIPALAAGLAGCATLTGRDDSLPMPTAWTADVRTPTRARRPPSGPLLVGTGSPFHDDPMVTAVDPETGEERWAVTGRKGHRSPLGVDDRRAYLLSKAGRAAAVDYEAGERAWTTELTGVDRADPGVVQYPPVVAGDTVVFPISGTENDVVDRLLGLSRADGDRRFRAELPASLAGAPAPASAVGDSEAGVVAPVLDGTLRRFATDGSESWRVDVGPSPSSVAVAGDTAFVGSATEELLALDAATGEVRWRAPLRNTVFARPLVSDGRVYVGGADYFLYAFDAESGTRLWRDELAAPVTCGPTRVGDRLVTVVGSDILVRGHSGTVPFDPTALYVHATDGTLLNEYRFEGYLDGGRVNWAVAAGDGVYVGQEWQLARLDAEVLDAE</sequence>
<keyword evidence="3" id="KW-0418">Kinase</keyword>
<name>A0A0D6JU85_9EURY</name>
<dbReference type="InterPro" id="IPR002372">
    <property type="entry name" value="PQQ_rpt_dom"/>
</dbReference>
<gene>
    <name evidence="3" type="primary">afsK_3</name>
    <name evidence="3" type="ORF">BN996_02930</name>
</gene>
<feature type="domain" description="Pyrrolo-quinoline quinone repeat" evidence="2">
    <location>
        <begin position="207"/>
        <end position="353"/>
    </location>
</feature>
<organism evidence="3 4">
    <name type="scientific">Haloferax massiliensis</name>
    <dbReference type="NCBI Taxonomy" id="1476858"/>
    <lineage>
        <taxon>Archaea</taxon>
        <taxon>Methanobacteriati</taxon>
        <taxon>Methanobacteriota</taxon>
        <taxon>Stenosarchaea group</taxon>
        <taxon>Halobacteria</taxon>
        <taxon>Halobacteriales</taxon>
        <taxon>Haloferacaceae</taxon>
        <taxon>Haloferax</taxon>
    </lineage>
</organism>
<dbReference type="PANTHER" id="PTHR34512">
    <property type="entry name" value="CELL SURFACE PROTEIN"/>
    <property type="match status" value="1"/>
</dbReference>
<dbReference type="Gene3D" id="2.130.10.10">
    <property type="entry name" value="YVTN repeat-like/Quinoprotein amine dehydrogenase"/>
    <property type="match status" value="2"/>
</dbReference>
<dbReference type="InterPro" id="IPR011047">
    <property type="entry name" value="Quinoprotein_ADH-like_sf"/>
</dbReference>
<accession>A0A0D6JU85</accession>
<dbReference type="PROSITE" id="PS51318">
    <property type="entry name" value="TAT"/>
    <property type="match status" value="1"/>
</dbReference>
<feature type="domain" description="Pyrrolo-quinoline quinone repeat" evidence="2">
    <location>
        <begin position="38"/>
        <end position="182"/>
    </location>
</feature>
<evidence type="ECO:0000256" key="1">
    <source>
        <dbReference type="SAM" id="MobiDB-lite"/>
    </source>
</evidence>
<dbReference type="InterPro" id="IPR006311">
    <property type="entry name" value="TAT_signal"/>
</dbReference>
<evidence type="ECO:0000313" key="3">
    <source>
        <dbReference type="EMBL" id="CQR52003.1"/>
    </source>
</evidence>
<dbReference type="PROSITE" id="PS51257">
    <property type="entry name" value="PROKAR_LIPOPROTEIN"/>
    <property type="match status" value="1"/>
</dbReference>
<dbReference type="AlphaFoldDB" id="A0A0D6JU85"/>
<dbReference type="GO" id="GO:0016301">
    <property type="term" value="F:kinase activity"/>
    <property type="evidence" value="ECO:0007669"/>
    <property type="project" value="UniProtKB-KW"/>
</dbReference>
<dbReference type="SMART" id="SM00564">
    <property type="entry name" value="PQQ"/>
    <property type="match status" value="4"/>
</dbReference>
<protein>
    <submittedName>
        <fullName evidence="3">Serine/threonine-protein kinase AfsK</fullName>
    </submittedName>
</protein>
<reference evidence="4" key="1">
    <citation type="submission" date="2015-03" db="EMBL/GenBank/DDBJ databases">
        <authorList>
            <person name="Urmite Genomes"/>
        </authorList>
    </citation>
    <scope>NUCLEOTIDE SEQUENCE [LARGE SCALE GENOMIC DNA]</scope>
    <source>
        <strain evidence="4">Arc-Hr</strain>
    </source>
</reference>
<evidence type="ECO:0000313" key="4">
    <source>
        <dbReference type="Proteomes" id="UP000198902"/>
    </source>
</evidence>
<dbReference type="InterPro" id="IPR018391">
    <property type="entry name" value="PQQ_b-propeller_rpt"/>
</dbReference>
<feature type="region of interest" description="Disordered" evidence="1">
    <location>
        <begin position="46"/>
        <end position="68"/>
    </location>
</feature>
<keyword evidence="4" id="KW-1185">Reference proteome</keyword>
<dbReference type="EMBL" id="CSTE01000003">
    <property type="protein sequence ID" value="CQR52003.1"/>
    <property type="molecule type" value="Genomic_DNA"/>
</dbReference>
<evidence type="ECO:0000259" key="2">
    <source>
        <dbReference type="Pfam" id="PF13360"/>
    </source>
</evidence>